<dbReference type="InterPro" id="IPR005174">
    <property type="entry name" value="KIB1-4_b-propeller"/>
</dbReference>
<name>R0GZE9_9BRAS</name>
<sequence>MRNWSELPLEIIHMISARIDNPFDLIHFRSVCSWWRSSSLPTFRPIPSLRCPLPPDVGGCGDDCHILRSRVYLITSLSSVPHRFWLFKLQEEENGELALQWLFSRITSSTCGGSYPSLSLDLLNSQVIELAQEHVARYTYWSDLFDDEGYPSNGEDRIGFVQLDPENKEFMILGTLFSRGLGMYRSYEERWTEIKTTPNIFLEALASFNGHFYSIERTGLMKVVKPSLEVNSFHRSRPCDKTRKRWVRSQLFKNTLIWLQINLQYNFLSMRLIKTLSLFYCCHRIINIIYILISHNNNIGYYQLVKSGDKLLLVEMCTETRNEYFTPSLLEEKGWFEVSELDEERNDWIQVEDVGGRVLFLDFYCSFSCLPTQIPGFRPNSIIFVNIFGGYEHDRYQVYEFGKQGFRSLGDISEYVQLFPSPLWIISNA</sequence>
<keyword evidence="3" id="KW-1185">Reference proteome</keyword>
<dbReference type="InterPro" id="IPR036047">
    <property type="entry name" value="F-box-like_dom_sf"/>
</dbReference>
<protein>
    <recommendedName>
        <fullName evidence="1">KIB1-4 beta-propeller domain-containing protein</fullName>
    </recommendedName>
</protein>
<dbReference type="CDD" id="cd09917">
    <property type="entry name" value="F-box_SF"/>
    <property type="match status" value="1"/>
</dbReference>
<reference evidence="3" key="1">
    <citation type="journal article" date="2013" name="Nat. Genet.">
        <title>The Capsella rubella genome and the genomic consequences of rapid mating system evolution.</title>
        <authorList>
            <person name="Slotte T."/>
            <person name="Hazzouri K.M."/>
            <person name="Agren J.A."/>
            <person name="Koenig D."/>
            <person name="Maumus F."/>
            <person name="Guo Y.L."/>
            <person name="Steige K."/>
            <person name="Platts A.E."/>
            <person name="Escobar J.S."/>
            <person name="Newman L.K."/>
            <person name="Wang W."/>
            <person name="Mandakova T."/>
            <person name="Vello E."/>
            <person name="Smith L.M."/>
            <person name="Henz S.R."/>
            <person name="Steffen J."/>
            <person name="Takuno S."/>
            <person name="Brandvain Y."/>
            <person name="Coop G."/>
            <person name="Andolfatto P."/>
            <person name="Hu T.T."/>
            <person name="Blanchette M."/>
            <person name="Clark R.M."/>
            <person name="Quesneville H."/>
            <person name="Nordborg M."/>
            <person name="Gaut B.S."/>
            <person name="Lysak M.A."/>
            <person name="Jenkins J."/>
            <person name="Grimwood J."/>
            <person name="Chapman J."/>
            <person name="Prochnik S."/>
            <person name="Shu S."/>
            <person name="Rokhsar D."/>
            <person name="Schmutz J."/>
            <person name="Weigel D."/>
            <person name="Wright S.I."/>
        </authorList>
    </citation>
    <scope>NUCLEOTIDE SEQUENCE [LARGE SCALE GENOMIC DNA]</scope>
    <source>
        <strain evidence="3">cv. Monte Gargano</strain>
    </source>
</reference>
<dbReference type="PANTHER" id="PTHR47123:SF7">
    <property type="entry name" value="DUF295 DOMAIN-CONTAINING PROTEIN"/>
    <property type="match status" value="1"/>
</dbReference>
<gene>
    <name evidence="2" type="ORF">CARUB_v10002920mg</name>
</gene>
<organism evidence="2 3">
    <name type="scientific">Capsella rubella</name>
    <dbReference type="NCBI Taxonomy" id="81985"/>
    <lineage>
        <taxon>Eukaryota</taxon>
        <taxon>Viridiplantae</taxon>
        <taxon>Streptophyta</taxon>
        <taxon>Embryophyta</taxon>
        <taxon>Tracheophyta</taxon>
        <taxon>Spermatophyta</taxon>
        <taxon>Magnoliopsida</taxon>
        <taxon>eudicotyledons</taxon>
        <taxon>Gunneridae</taxon>
        <taxon>Pentapetalae</taxon>
        <taxon>rosids</taxon>
        <taxon>malvids</taxon>
        <taxon>Brassicales</taxon>
        <taxon>Brassicaceae</taxon>
        <taxon>Camelineae</taxon>
        <taxon>Capsella</taxon>
    </lineage>
</organism>
<evidence type="ECO:0000313" key="3">
    <source>
        <dbReference type="Proteomes" id="UP000029121"/>
    </source>
</evidence>
<dbReference type="PANTHER" id="PTHR47123">
    <property type="entry name" value="F-BOX PROTEIN SKIP23"/>
    <property type="match status" value="1"/>
</dbReference>
<evidence type="ECO:0000259" key="1">
    <source>
        <dbReference type="Pfam" id="PF03478"/>
    </source>
</evidence>
<evidence type="ECO:0000313" key="2">
    <source>
        <dbReference type="EMBL" id="EOA22319.1"/>
    </source>
</evidence>
<dbReference type="Proteomes" id="UP000029121">
    <property type="component" value="Unassembled WGS sequence"/>
</dbReference>
<dbReference type="SUPFAM" id="SSF81383">
    <property type="entry name" value="F-box domain"/>
    <property type="match status" value="1"/>
</dbReference>
<dbReference type="Pfam" id="PF03478">
    <property type="entry name" value="Beta-prop_KIB1-4"/>
    <property type="match status" value="1"/>
</dbReference>
<proteinExistence type="predicted"/>
<feature type="domain" description="KIB1-4 beta-propeller" evidence="1">
    <location>
        <begin position="163"/>
        <end position="399"/>
    </location>
</feature>
<accession>R0GZE9</accession>
<dbReference type="EMBL" id="KB870810">
    <property type="protein sequence ID" value="EOA22319.1"/>
    <property type="molecule type" value="Genomic_DNA"/>
</dbReference>
<dbReference type="InterPro" id="IPR051304">
    <property type="entry name" value="SCF_F-box_domain"/>
</dbReference>
<dbReference type="AlphaFoldDB" id="R0GZE9"/>